<dbReference type="AlphaFoldDB" id="A0A0M2HBQ2"/>
<proteinExistence type="predicted"/>
<name>A0A0M2HBQ2_9MICO</name>
<accession>A0A0M2HBQ2</accession>
<keyword evidence="1" id="KW-1133">Transmembrane helix</keyword>
<feature type="transmembrane region" description="Helical" evidence="1">
    <location>
        <begin position="165"/>
        <end position="188"/>
    </location>
</feature>
<feature type="transmembrane region" description="Helical" evidence="1">
    <location>
        <begin position="131"/>
        <end position="153"/>
    </location>
</feature>
<dbReference type="Pfam" id="PF13787">
    <property type="entry name" value="HXXEE"/>
    <property type="match status" value="1"/>
</dbReference>
<evidence type="ECO:0008006" key="4">
    <source>
        <dbReference type="Google" id="ProtNLM"/>
    </source>
</evidence>
<evidence type="ECO:0000313" key="2">
    <source>
        <dbReference type="EMBL" id="KJL43924.1"/>
    </source>
</evidence>
<keyword evidence="1" id="KW-0812">Transmembrane</keyword>
<dbReference type="PATRIC" id="fig|92835.4.peg.737"/>
<feature type="transmembrane region" description="Helical" evidence="1">
    <location>
        <begin position="12"/>
        <end position="37"/>
    </location>
</feature>
<evidence type="ECO:0000313" key="3">
    <source>
        <dbReference type="Proteomes" id="UP000033956"/>
    </source>
</evidence>
<gene>
    <name evidence="2" type="ORF">RS81_00717</name>
</gene>
<feature type="transmembrane region" description="Helical" evidence="1">
    <location>
        <begin position="101"/>
        <end position="119"/>
    </location>
</feature>
<dbReference type="EMBL" id="JYIZ01000035">
    <property type="protein sequence ID" value="KJL43924.1"/>
    <property type="molecule type" value="Genomic_DNA"/>
</dbReference>
<dbReference type="InterPro" id="IPR025671">
    <property type="entry name" value="HXXEE"/>
</dbReference>
<dbReference type="RefSeq" id="WP_045274710.1">
    <property type="nucleotide sequence ID" value="NZ_BAAAUP010000003.1"/>
</dbReference>
<dbReference type="STRING" id="92835.RS81_00717"/>
<reference evidence="2 3" key="1">
    <citation type="submission" date="2015-02" db="EMBL/GenBank/DDBJ databases">
        <title>Draft genome sequences of ten Microbacterium spp. with emphasis on heavy metal contaminated environments.</title>
        <authorList>
            <person name="Corretto E."/>
        </authorList>
    </citation>
    <scope>NUCLEOTIDE SEQUENCE [LARGE SCALE GENOMIC DNA]</scope>
    <source>
        <strain evidence="2 3">DSM 12510</strain>
    </source>
</reference>
<dbReference type="Proteomes" id="UP000033956">
    <property type="component" value="Unassembled WGS sequence"/>
</dbReference>
<organism evidence="2 3">
    <name type="scientific">Microbacterium terrae</name>
    <dbReference type="NCBI Taxonomy" id="69369"/>
    <lineage>
        <taxon>Bacteria</taxon>
        <taxon>Bacillati</taxon>
        <taxon>Actinomycetota</taxon>
        <taxon>Actinomycetes</taxon>
        <taxon>Micrococcales</taxon>
        <taxon>Microbacteriaceae</taxon>
        <taxon>Microbacterium</taxon>
    </lineage>
</organism>
<dbReference type="OrthoDB" id="2591569at2"/>
<comment type="caution">
    <text evidence="2">The sequence shown here is derived from an EMBL/GenBank/DDBJ whole genome shotgun (WGS) entry which is preliminary data.</text>
</comment>
<keyword evidence="1" id="KW-0472">Membrane</keyword>
<evidence type="ECO:0000256" key="1">
    <source>
        <dbReference type="SAM" id="Phobius"/>
    </source>
</evidence>
<sequence>MRWFRTHWYDLGLVVGIAALVVGAIVGFKGLQLILLLNFATLLLHQFEEYRLPGGEPWILNEVSQPKGGPADSYPLNANSASLGNVAMWVPYLVPVFFPDVIWLGLVPVLFGAVGQFVVHVVQTNIKLKTFYNPGCFTVVVGWVPLAIWYLIVAYGEGRVDGWQWLFVVLYGIFMIGFFGFALTYGILQDKTGRYPFTRDEMGRFDRERRLAHAGITPLPFTADRIAK</sequence>
<protein>
    <recommendedName>
        <fullName evidence="4">HXXEE domain-containing protein</fullName>
    </recommendedName>
</protein>
<keyword evidence="3" id="KW-1185">Reference proteome</keyword>